<comment type="catalytic activity">
    <reaction evidence="2">
        <text>Ni(II)-pyridinium-3,5-bisthiocarboxylate mononucleotide = pyridinium-3,5-bisthiocarboxylate mononucleotide + Ni(2+)</text>
        <dbReference type="Rhea" id="RHEA:54784"/>
        <dbReference type="ChEBI" id="CHEBI:49786"/>
        <dbReference type="ChEBI" id="CHEBI:137372"/>
        <dbReference type="ChEBI" id="CHEBI:137373"/>
        <dbReference type="EC" id="4.99.1.12"/>
    </reaction>
</comment>
<organism evidence="4 5">
    <name type="scientific">Propionispira arboris</name>
    <dbReference type="NCBI Taxonomy" id="84035"/>
    <lineage>
        <taxon>Bacteria</taxon>
        <taxon>Bacillati</taxon>
        <taxon>Bacillota</taxon>
        <taxon>Negativicutes</taxon>
        <taxon>Selenomonadales</taxon>
        <taxon>Selenomonadaceae</taxon>
        <taxon>Propionispira</taxon>
    </lineage>
</organism>
<dbReference type="Gene3D" id="3.30.70.1380">
    <property type="entry name" value="Transcriptional regulatory protein pf0864 domain like"/>
    <property type="match status" value="1"/>
</dbReference>
<dbReference type="GO" id="GO:0016151">
    <property type="term" value="F:nickel cation binding"/>
    <property type="evidence" value="ECO:0007669"/>
    <property type="project" value="UniProtKB-UniRule"/>
</dbReference>
<dbReference type="EMBL" id="FNZK01000009">
    <property type="protein sequence ID" value="SEJ52832.1"/>
    <property type="molecule type" value="Genomic_DNA"/>
</dbReference>
<dbReference type="Pfam" id="PF01969">
    <property type="entry name" value="Ni_insertion"/>
    <property type="match status" value="1"/>
</dbReference>
<keyword evidence="5" id="KW-1185">Reference proteome</keyword>
<dbReference type="PANTHER" id="PTHR36566">
    <property type="entry name" value="NICKEL INSERTION PROTEIN-RELATED"/>
    <property type="match status" value="1"/>
</dbReference>
<feature type="compositionally biased region" description="Basic and acidic residues" evidence="3">
    <location>
        <begin position="80"/>
        <end position="94"/>
    </location>
</feature>
<dbReference type="Gene3D" id="3.10.20.300">
    <property type="entry name" value="mk0293 like domain"/>
    <property type="match status" value="1"/>
</dbReference>
<dbReference type="InterPro" id="IPR002822">
    <property type="entry name" value="Ni_insertion"/>
</dbReference>
<accession>A0A1H6ZT19</accession>
<gene>
    <name evidence="2" type="primary">larC</name>
    <name evidence="4" type="ORF">SAMN05660742_109135</name>
</gene>
<evidence type="ECO:0000256" key="2">
    <source>
        <dbReference type="HAMAP-Rule" id="MF_01074"/>
    </source>
</evidence>
<dbReference type="AlphaFoldDB" id="A0A1H6ZT19"/>
<evidence type="ECO:0000313" key="5">
    <source>
        <dbReference type="Proteomes" id="UP000199662"/>
    </source>
</evidence>
<dbReference type="NCBIfam" id="TIGR00299">
    <property type="entry name" value="nickel pincer cofactor biosynthesis protein LarC"/>
    <property type="match status" value="1"/>
</dbReference>
<dbReference type="EC" id="4.99.1.12" evidence="2"/>
<feature type="region of interest" description="Disordered" evidence="3">
    <location>
        <begin position="75"/>
        <end position="94"/>
    </location>
</feature>
<dbReference type="Proteomes" id="UP000199662">
    <property type="component" value="Unassembled WGS sequence"/>
</dbReference>
<proteinExistence type="inferred from homology"/>
<dbReference type="HAMAP" id="MF_01074">
    <property type="entry name" value="LarC"/>
    <property type="match status" value="1"/>
</dbReference>
<evidence type="ECO:0000256" key="3">
    <source>
        <dbReference type="SAM" id="MobiDB-lite"/>
    </source>
</evidence>
<keyword evidence="2" id="KW-0456">Lyase</keyword>
<dbReference type="PANTHER" id="PTHR36566:SF1">
    <property type="entry name" value="PYRIDINIUM-3,5-BISTHIOCARBOXYLIC ACID MONONUCLEOTIDE NICKEL INSERTION PROTEIN"/>
    <property type="match status" value="1"/>
</dbReference>
<evidence type="ECO:0000256" key="1">
    <source>
        <dbReference type="ARBA" id="ARBA00022596"/>
    </source>
</evidence>
<dbReference type="RefSeq" id="WP_091831544.1">
    <property type="nucleotide sequence ID" value="NZ_FNZK01000009.1"/>
</dbReference>
<protein>
    <recommendedName>
        <fullName evidence="2">Pyridinium-3,5-bisthiocarboxylic acid mononucleotide nickel insertion protein</fullName>
        <shortName evidence="2">P2TMN nickel insertion protein</shortName>
        <ecNumber evidence="2">4.99.1.12</ecNumber>
    </recommendedName>
    <alternativeName>
        <fullName evidence="2">Nickel-pincer cofactor biosynthesis protein LarC</fullName>
    </alternativeName>
</protein>
<dbReference type="STRING" id="84035.SAMN05660742_109135"/>
<comment type="function">
    <text evidence="2">Involved in the biosynthesis of a nickel-pincer cofactor ((SCS)Ni(II) pincer complex). Binds Ni(2+), and functions in nickel delivery to pyridinium-3,5-bisthiocarboxylic acid mononucleotide (P2TMN), to form the mature cofactor. Is thus probably required for the activation of nickel-pincer cofactor-dependent enzymes.</text>
</comment>
<comment type="similarity">
    <text evidence="2">Belongs to the LarC family.</text>
</comment>
<evidence type="ECO:0000313" key="4">
    <source>
        <dbReference type="EMBL" id="SEJ52832.1"/>
    </source>
</evidence>
<name>A0A1H6ZT19_9FIRM</name>
<keyword evidence="1 2" id="KW-0533">Nickel</keyword>
<sequence length="426" mass="47391">MNAIYLDCFAGISGNMLLGAFLQAGVPESYLKTELSKLSLADEFQLIVTKVNKNGIEALYVEVDLLPSRAKTVTLHHSHDHNDHDDHSHHHEPVDGHLHRTMTDIRRLIEMSTLDLSVKKTSILIFETLAQAEGKVHGKPAHEVHFHEVGAIDSIVDIVGTAICLQYLQIEKIYVSKLNVGGGFVKCAHGLMPVPAPATAELLKNISFYGGTIEKELVTPTGAAVIKALANVDTTDLPDGFTHKMVAYGAGTWDLVIPNVLRMYIGHIEFVNKKSKKMLIETNIDDLSPQVYEYVFEGLFKAGARDVWITPIMMKKSRPAQILSVLVDDVHVQVCQDLIFKETSTIGLRIQEVERIEAKRTVTSVLTNYGEISCKISYYGDAVSNISVEYEDCKRLALQYDVPLKLIQQEALQMAHALYSKRKEGK</sequence>
<dbReference type="GO" id="GO:0051604">
    <property type="term" value="P:protein maturation"/>
    <property type="evidence" value="ECO:0007669"/>
    <property type="project" value="UniProtKB-UniRule"/>
</dbReference>
<dbReference type="GO" id="GO:0016829">
    <property type="term" value="F:lyase activity"/>
    <property type="evidence" value="ECO:0007669"/>
    <property type="project" value="UniProtKB-UniRule"/>
</dbReference>
<reference evidence="4 5" key="1">
    <citation type="submission" date="2016-10" db="EMBL/GenBank/DDBJ databases">
        <authorList>
            <person name="de Groot N.N."/>
        </authorList>
    </citation>
    <scope>NUCLEOTIDE SEQUENCE [LARGE SCALE GENOMIC DNA]</scope>
    <source>
        <strain evidence="4 5">DSM 2179</strain>
    </source>
</reference>